<comment type="subcellular location">
    <subcellularLocation>
        <location evidence="1">Membrane</location>
        <topology evidence="1">Multi-pass membrane protein</topology>
    </subcellularLocation>
</comment>
<comment type="caution">
    <text evidence="7">The sequence shown here is derived from an EMBL/GenBank/DDBJ whole genome shotgun (WGS) entry which is preliminary data.</text>
</comment>
<dbReference type="InterPro" id="IPR007248">
    <property type="entry name" value="Mpv17_PMP22"/>
</dbReference>
<dbReference type="PANTHER" id="PTHR11266">
    <property type="entry name" value="PEROXISOMAL MEMBRANE PROTEIN 2, PXMP2 MPV17"/>
    <property type="match status" value="1"/>
</dbReference>
<evidence type="ECO:0000256" key="5">
    <source>
        <dbReference type="ARBA" id="ARBA00023136"/>
    </source>
</evidence>
<dbReference type="Proteomes" id="UP001188597">
    <property type="component" value="Unassembled WGS sequence"/>
</dbReference>
<evidence type="ECO:0008006" key="9">
    <source>
        <dbReference type="Google" id="ProtNLM"/>
    </source>
</evidence>
<evidence type="ECO:0000256" key="2">
    <source>
        <dbReference type="ARBA" id="ARBA00006824"/>
    </source>
</evidence>
<dbReference type="GO" id="GO:0016020">
    <property type="term" value="C:membrane"/>
    <property type="evidence" value="ECO:0007669"/>
    <property type="project" value="UniProtKB-SubCell"/>
</dbReference>
<organism evidence="7 8">
    <name type="scientific">Escallonia herrerae</name>
    <dbReference type="NCBI Taxonomy" id="1293975"/>
    <lineage>
        <taxon>Eukaryota</taxon>
        <taxon>Viridiplantae</taxon>
        <taxon>Streptophyta</taxon>
        <taxon>Embryophyta</taxon>
        <taxon>Tracheophyta</taxon>
        <taxon>Spermatophyta</taxon>
        <taxon>Magnoliopsida</taxon>
        <taxon>eudicotyledons</taxon>
        <taxon>Gunneridae</taxon>
        <taxon>Pentapetalae</taxon>
        <taxon>asterids</taxon>
        <taxon>campanulids</taxon>
        <taxon>Escalloniales</taxon>
        <taxon>Escalloniaceae</taxon>
        <taxon>Escallonia</taxon>
    </lineage>
</organism>
<comment type="similarity">
    <text evidence="2 6">Belongs to the peroxisomal membrane protein PXMP2/4 family.</text>
</comment>
<keyword evidence="3" id="KW-0812">Transmembrane</keyword>
<evidence type="ECO:0000313" key="7">
    <source>
        <dbReference type="EMBL" id="KAK3020740.1"/>
    </source>
</evidence>
<name>A0AA88W714_9ASTE</name>
<dbReference type="AlphaFoldDB" id="A0AA88W714"/>
<gene>
    <name evidence="7" type="ORF">RJ639_047868</name>
</gene>
<evidence type="ECO:0000256" key="1">
    <source>
        <dbReference type="ARBA" id="ARBA00004141"/>
    </source>
</evidence>
<protein>
    <recommendedName>
        <fullName evidence="9">PXMP2/4 family protein 4</fullName>
    </recommendedName>
</protein>
<evidence type="ECO:0000256" key="3">
    <source>
        <dbReference type="ARBA" id="ARBA00022692"/>
    </source>
</evidence>
<dbReference type="Pfam" id="PF04117">
    <property type="entry name" value="Mpv17_PMP22"/>
    <property type="match status" value="1"/>
</dbReference>
<accession>A0AA88W714</accession>
<dbReference type="PANTHER" id="PTHR11266:SF88">
    <property type="entry name" value="PROTEIN SYM1-LIKE"/>
    <property type="match status" value="1"/>
</dbReference>
<sequence>MGVNPITNLAKRAIRQLSDRRFAASSGVWTQSKFIPNQLQCRALVQSPRNSIKTGNCHTTRPFYVFTPRHLYSSVPSSSNKKMGFLAWFLGLLESRPILTKSVSSYLIYAAADLTSQMITLTPSSSIDLLRALRMAGYGLIILGPAQHLWFNFMGRVLPKRDIVTTLKKLTLGQLTYGPFLYKVQHKFPLSLSLRESAGEIAARLKCDLIPTMITGLLYWPMCDFFTYKIIPIHLQPLLNSSFSFLWTIYSTYMASLKKVHVG</sequence>
<dbReference type="EMBL" id="JAVXUP010000797">
    <property type="protein sequence ID" value="KAK3020740.1"/>
    <property type="molecule type" value="Genomic_DNA"/>
</dbReference>
<proteinExistence type="inferred from homology"/>
<keyword evidence="8" id="KW-1185">Reference proteome</keyword>
<reference evidence="7" key="1">
    <citation type="submission" date="2022-12" db="EMBL/GenBank/DDBJ databases">
        <title>Draft genome assemblies for two species of Escallonia (Escalloniales).</title>
        <authorList>
            <person name="Chanderbali A."/>
            <person name="Dervinis C."/>
            <person name="Anghel I."/>
            <person name="Soltis D."/>
            <person name="Soltis P."/>
            <person name="Zapata F."/>
        </authorList>
    </citation>
    <scope>NUCLEOTIDE SEQUENCE</scope>
    <source>
        <strain evidence="7">UCBG64.0493</strain>
        <tissue evidence="7">Leaf</tissue>
    </source>
</reference>
<dbReference type="GO" id="GO:0005737">
    <property type="term" value="C:cytoplasm"/>
    <property type="evidence" value="ECO:0007669"/>
    <property type="project" value="TreeGrafter"/>
</dbReference>
<evidence type="ECO:0000256" key="4">
    <source>
        <dbReference type="ARBA" id="ARBA00022989"/>
    </source>
</evidence>
<evidence type="ECO:0000313" key="8">
    <source>
        <dbReference type="Proteomes" id="UP001188597"/>
    </source>
</evidence>
<keyword evidence="4" id="KW-1133">Transmembrane helix</keyword>
<keyword evidence="5" id="KW-0472">Membrane</keyword>
<evidence type="ECO:0000256" key="6">
    <source>
        <dbReference type="RuleBase" id="RU363053"/>
    </source>
</evidence>